<protein>
    <recommendedName>
        <fullName evidence="3">Four helix bundle protein</fullName>
    </recommendedName>
</protein>
<dbReference type="NCBIfam" id="NF008911">
    <property type="entry name" value="PRK12275.1-2"/>
    <property type="match status" value="1"/>
</dbReference>
<keyword evidence="2" id="KW-1185">Reference proteome</keyword>
<organism evidence="1 2">
    <name type="scientific">Brevundimonas subvibrioides (strain ATCC 15264 / DSM 4735 / LMG 14903 / NBRC 16000 / CB 81)</name>
    <name type="common">Caulobacter subvibrioides</name>
    <dbReference type="NCBI Taxonomy" id="633149"/>
    <lineage>
        <taxon>Bacteria</taxon>
        <taxon>Pseudomonadati</taxon>
        <taxon>Pseudomonadota</taxon>
        <taxon>Alphaproteobacteria</taxon>
        <taxon>Caulobacterales</taxon>
        <taxon>Caulobacteraceae</taxon>
        <taxon>Brevundimonas</taxon>
    </lineage>
</organism>
<dbReference type="Pfam" id="PF05635">
    <property type="entry name" value="23S_rRNA_IVP"/>
    <property type="match status" value="1"/>
</dbReference>
<dbReference type="SUPFAM" id="SSF158446">
    <property type="entry name" value="IVS-encoded protein-like"/>
    <property type="match status" value="1"/>
</dbReference>
<dbReference type="AlphaFoldDB" id="D9QKX5"/>
<reference evidence="2" key="1">
    <citation type="journal article" date="2011" name="J. Bacteriol.">
        <title>Genome sequences of eight morphologically diverse alphaproteobacteria.</title>
        <authorList>
            <consortium name="US DOE Joint Genome Institute"/>
            <person name="Brown P.J."/>
            <person name="Kysela D.T."/>
            <person name="Buechlein A."/>
            <person name="Hemmerich C."/>
            <person name="Brun Y.V."/>
        </authorList>
    </citation>
    <scope>NUCLEOTIDE SEQUENCE [LARGE SCALE GENOMIC DNA]</scope>
    <source>
        <strain evidence="2">ATCC 15264 / DSM 4735 / LMG 14903 / NBRC 16000 / CB 81</strain>
    </source>
</reference>
<dbReference type="NCBIfam" id="TIGR02436">
    <property type="entry name" value="four helix bundle protein"/>
    <property type="match status" value="1"/>
</dbReference>
<name>D9QKX5_BRESC</name>
<dbReference type="CDD" id="cd16377">
    <property type="entry name" value="23S_rRNA_IVP_like"/>
    <property type="match status" value="1"/>
</dbReference>
<dbReference type="InParanoid" id="D9QKX5"/>
<sequence length="124" mass="13978">MPAVRSYRDLKVWQHAMDLTVVVYELTRSFPRDEQYGLTSQVRRSVVSVAANIAEGYGRSTKPAYLNFLRIAQGSLKETETHLILASRLSNCDEAVVTELLSQTDERGRMLRGLIVSLEAHTSH</sequence>
<dbReference type="RefSeq" id="WP_013269890.1">
    <property type="nucleotide sequence ID" value="NC_014375.1"/>
</dbReference>
<accession>D9QKX5</accession>
<dbReference type="HOGENOM" id="CLU_129874_0_3_5"/>
<dbReference type="Gene3D" id="1.20.1440.60">
    <property type="entry name" value="23S rRNA-intervening sequence"/>
    <property type="match status" value="1"/>
</dbReference>
<dbReference type="PANTHER" id="PTHR38471:SF2">
    <property type="entry name" value="FOUR HELIX BUNDLE PROTEIN"/>
    <property type="match status" value="1"/>
</dbReference>
<gene>
    <name evidence="1" type="ordered locus">Bresu_2480</name>
</gene>
<dbReference type="eggNOG" id="COG0399">
    <property type="taxonomic scope" value="Bacteria"/>
</dbReference>
<dbReference type="Proteomes" id="UP000002696">
    <property type="component" value="Chromosome"/>
</dbReference>
<proteinExistence type="predicted"/>
<dbReference type="EMBL" id="CP002102">
    <property type="protein sequence ID" value="ADL01789.1"/>
    <property type="molecule type" value="Genomic_DNA"/>
</dbReference>
<dbReference type="OrthoDB" id="160990at2"/>
<evidence type="ECO:0000313" key="1">
    <source>
        <dbReference type="EMBL" id="ADL01789.1"/>
    </source>
</evidence>
<evidence type="ECO:0000313" key="2">
    <source>
        <dbReference type="Proteomes" id="UP000002696"/>
    </source>
</evidence>
<dbReference type="BioCyc" id="BSUB633149:G1GM8-2486-MONOMER"/>
<dbReference type="InterPro" id="IPR012657">
    <property type="entry name" value="23S_rRNA-intervening_sequence"/>
</dbReference>
<dbReference type="STRING" id="633149.Bresu_2480"/>
<dbReference type="PANTHER" id="PTHR38471">
    <property type="entry name" value="FOUR HELIX BUNDLE PROTEIN"/>
    <property type="match status" value="1"/>
</dbReference>
<dbReference type="InterPro" id="IPR036583">
    <property type="entry name" value="23S_rRNA_IVS_sf"/>
</dbReference>
<evidence type="ECO:0008006" key="3">
    <source>
        <dbReference type="Google" id="ProtNLM"/>
    </source>
</evidence>
<dbReference type="KEGG" id="bsb:Bresu_2480"/>